<dbReference type="Gene3D" id="1.10.510.10">
    <property type="entry name" value="Transferase(Phosphotransferase) domain 1"/>
    <property type="match status" value="1"/>
</dbReference>
<accession>A0A183ISX2</accession>
<comment type="similarity">
    <text evidence="1">Belongs to the protein kinase superfamily.</text>
</comment>
<dbReference type="InterPro" id="IPR000719">
    <property type="entry name" value="Prot_kinase_dom"/>
</dbReference>
<dbReference type="OrthoDB" id="447103at2759"/>
<evidence type="ECO:0000256" key="3">
    <source>
        <dbReference type="ARBA" id="ARBA00042347"/>
    </source>
</evidence>
<comment type="function">
    <text evidence="4">Regulates COPI-mediated retrograde protein traffic at the interface between the Golgi apparatus and the endoplasmic reticulum. Involved in the maintenance of the Golgi apparatus morphology.</text>
</comment>
<evidence type="ECO:0000313" key="7">
    <source>
        <dbReference type="Proteomes" id="UP000270296"/>
    </source>
</evidence>
<dbReference type="InterPro" id="IPR051177">
    <property type="entry name" value="CIK-Related_Protein"/>
</dbReference>
<reference evidence="8" key="1">
    <citation type="submission" date="2016-06" db="UniProtKB">
        <authorList>
            <consortium name="WormBaseParasite"/>
        </authorList>
    </citation>
    <scope>IDENTIFICATION</scope>
</reference>
<sequence length="470" mass="53028">MAAVFNALFTRDSSKSFGYDFLDDGSSRKTGIFAIRKAKKKEAARARNCLKRVKTLRHPSVILYLESLETESTLDIVTESVQPLTCYLESIESVPNKDAILAWGILQIANALLFLSRDAKLHHGRISVTSVYVNKCCEWKLFGFEHLFTTDSAEGDYLSPSSDVYQPRGLSRRAATCFNAYGLGCFIWEVYNGIVPSMESLKNRRSVPVSLANPYKQLVSGKINIEYFIDDGRKPNGYLNNKLINALLFLDEFQLKTPSEQSHFLGNIVQCINMFPKNVQVNKILPQLVHAVEFGCSGSAVVSVLLSIGEHLNENEYAASLVPVILILFSSQDRSTRVKLLQELEHYVQHIKSDVINDKMFPSIVTGFLDTNATVREVTVKSIVHIAPRLNYNNLNIELMRHFARLLSKDEDGSVRTNTVICLGKIASSLHNEVLCAPLFKMIIISQLFYRLYPAYEQRDLLEQRKTSLL</sequence>
<dbReference type="GO" id="GO:0005524">
    <property type="term" value="F:ATP binding"/>
    <property type="evidence" value="ECO:0007669"/>
    <property type="project" value="InterPro"/>
</dbReference>
<dbReference type="EMBL" id="UZAM01009991">
    <property type="protein sequence ID" value="VDP10659.1"/>
    <property type="molecule type" value="Genomic_DNA"/>
</dbReference>
<proteinExistence type="inferred from homology"/>
<dbReference type="Gene3D" id="3.30.200.20">
    <property type="entry name" value="Phosphorylase Kinase, domain 1"/>
    <property type="match status" value="1"/>
</dbReference>
<dbReference type="InterPro" id="IPR011009">
    <property type="entry name" value="Kinase-like_dom_sf"/>
</dbReference>
<dbReference type="WBParaSite" id="SBAD_0000698001-mRNA-1">
    <property type="protein sequence ID" value="SBAD_0000698001-mRNA-1"/>
    <property type="gene ID" value="SBAD_0000698001"/>
</dbReference>
<feature type="domain" description="Protein kinase" evidence="5">
    <location>
        <begin position="1"/>
        <end position="348"/>
    </location>
</feature>
<dbReference type="InterPro" id="IPR016024">
    <property type="entry name" value="ARM-type_fold"/>
</dbReference>
<dbReference type="SUPFAM" id="SSF48371">
    <property type="entry name" value="ARM repeat"/>
    <property type="match status" value="1"/>
</dbReference>
<evidence type="ECO:0000313" key="6">
    <source>
        <dbReference type="EMBL" id="VDP10659.1"/>
    </source>
</evidence>
<dbReference type="InterPro" id="IPR011989">
    <property type="entry name" value="ARM-like"/>
</dbReference>
<evidence type="ECO:0000256" key="1">
    <source>
        <dbReference type="ARBA" id="ARBA00038349"/>
    </source>
</evidence>
<dbReference type="PANTHER" id="PTHR12984:SF3">
    <property type="entry name" value="N-TERMINAL KINASE-LIKE PROTEIN"/>
    <property type="match status" value="1"/>
</dbReference>
<name>A0A183ISX2_9BILA</name>
<gene>
    <name evidence="6" type="ORF">SBAD_LOCUS6719</name>
</gene>
<evidence type="ECO:0000256" key="4">
    <source>
        <dbReference type="ARBA" id="ARBA00056114"/>
    </source>
</evidence>
<dbReference type="AlphaFoldDB" id="A0A183ISX2"/>
<dbReference type="SUPFAM" id="SSF56112">
    <property type="entry name" value="Protein kinase-like (PK-like)"/>
    <property type="match status" value="1"/>
</dbReference>
<dbReference type="GO" id="GO:0004672">
    <property type="term" value="F:protein kinase activity"/>
    <property type="evidence" value="ECO:0007669"/>
    <property type="project" value="InterPro"/>
</dbReference>
<dbReference type="PANTHER" id="PTHR12984">
    <property type="entry name" value="SCY1-RELATED S/T PROTEIN KINASE-LIKE"/>
    <property type="match status" value="1"/>
</dbReference>
<evidence type="ECO:0000313" key="8">
    <source>
        <dbReference type="WBParaSite" id="SBAD_0000698001-mRNA-1"/>
    </source>
</evidence>
<dbReference type="Proteomes" id="UP000270296">
    <property type="component" value="Unassembled WGS sequence"/>
</dbReference>
<keyword evidence="7" id="KW-1185">Reference proteome</keyword>
<dbReference type="Gene3D" id="1.25.10.10">
    <property type="entry name" value="Leucine-rich Repeat Variant"/>
    <property type="match status" value="1"/>
</dbReference>
<reference evidence="6 7" key="2">
    <citation type="submission" date="2018-11" db="EMBL/GenBank/DDBJ databases">
        <authorList>
            <consortium name="Pathogen Informatics"/>
        </authorList>
    </citation>
    <scope>NUCLEOTIDE SEQUENCE [LARGE SCALE GENOMIC DNA]</scope>
</reference>
<evidence type="ECO:0000259" key="5">
    <source>
        <dbReference type="PROSITE" id="PS50011"/>
    </source>
</evidence>
<protein>
    <recommendedName>
        <fullName evidence="2">N-terminal kinase-like protein</fullName>
    </recommendedName>
    <alternativeName>
        <fullName evidence="3">SCY1-like protein 1</fullName>
    </alternativeName>
</protein>
<dbReference type="PROSITE" id="PS50011">
    <property type="entry name" value="PROTEIN_KINASE_DOM"/>
    <property type="match status" value="1"/>
</dbReference>
<organism evidence="8">
    <name type="scientific">Soboliphyme baturini</name>
    <dbReference type="NCBI Taxonomy" id="241478"/>
    <lineage>
        <taxon>Eukaryota</taxon>
        <taxon>Metazoa</taxon>
        <taxon>Ecdysozoa</taxon>
        <taxon>Nematoda</taxon>
        <taxon>Enoplea</taxon>
        <taxon>Dorylaimia</taxon>
        <taxon>Dioctophymatida</taxon>
        <taxon>Dioctophymatoidea</taxon>
        <taxon>Soboliphymatidae</taxon>
        <taxon>Soboliphyme</taxon>
    </lineage>
</organism>
<evidence type="ECO:0000256" key="2">
    <source>
        <dbReference type="ARBA" id="ARBA00040972"/>
    </source>
</evidence>